<feature type="domain" description="Plasmid replication protein RepL" evidence="1">
    <location>
        <begin position="99"/>
        <end position="164"/>
    </location>
</feature>
<dbReference type="Proteomes" id="UP000474175">
    <property type="component" value="Unassembled WGS sequence"/>
</dbReference>
<proteinExistence type="predicted"/>
<dbReference type="GO" id="GO:0006276">
    <property type="term" value="P:plasmid maintenance"/>
    <property type="evidence" value="ECO:0007669"/>
    <property type="project" value="InterPro"/>
</dbReference>
<organism evidence="2 3">
    <name type="scientific">Spirosoma terrae</name>
    <dbReference type="NCBI Taxonomy" id="1968276"/>
    <lineage>
        <taxon>Bacteria</taxon>
        <taxon>Pseudomonadati</taxon>
        <taxon>Bacteroidota</taxon>
        <taxon>Cytophagia</taxon>
        <taxon>Cytophagales</taxon>
        <taxon>Cytophagaceae</taxon>
        <taxon>Spirosoma</taxon>
    </lineage>
</organism>
<protein>
    <recommendedName>
        <fullName evidence="1">Plasmid replication protein RepL domain-containing protein</fullName>
    </recommendedName>
</protein>
<gene>
    <name evidence="2" type="ORF">GK108_12840</name>
</gene>
<reference evidence="2 3" key="1">
    <citation type="submission" date="2020-02" db="EMBL/GenBank/DDBJ databases">
        <title>Draft genome sequence of two Spirosoma agri KCTC 52727 and Spirosoma terrae KCTC 52035.</title>
        <authorList>
            <person name="Rojas J."/>
            <person name="Ambika Manirajan B."/>
            <person name="Suarez C."/>
            <person name="Ratering S."/>
            <person name="Schnell S."/>
        </authorList>
    </citation>
    <scope>NUCLEOTIDE SEQUENCE [LARGE SCALE GENOMIC DNA]</scope>
    <source>
        <strain evidence="2 3">KCTC 52035</strain>
    </source>
</reference>
<keyword evidence="3" id="KW-1185">Reference proteome</keyword>
<evidence type="ECO:0000313" key="2">
    <source>
        <dbReference type="EMBL" id="NDU95763.1"/>
    </source>
</evidence>
<sequence>MNRYICFQLVKTGIMDKPYLKTGLVEESMTVDHDGKVVNRSVTKHQYLVNAKEPYNMVYDDFWEMLNKLNPCPEIMVYGYLARQNGDGRTFAINKGLREEIADHFGISPKTVSNVIYELKSHKALLSSAKGTYIVNPRFTFRGSTSSRTARLKDVLERGYEGNKPVKEAEWI</sequence>
<name>A0A6L9LAC5_9BACT</name>
<dbReference type="InterPro" id="IPR008813">
    <property type="entry name" value="Plasmid_replication_RepL"/>
</dbReference>
<dbReference type="Pfam" id="PF05732">
    <property type="entry name" value="RepL"/>
    <property type="match status" value="1"/>
</dbReference>
<comment type="caution">
    <text evidence="2">The sequence shown here is derived from an EMBL/GenBank/DDBJ whole genome shotgun (WGS) entry which is preliminary data.</text>
</comment>
<dbReference type="AlphaFoldDB" id="A0A6L9LAC5"/>
<evidence type="ECO:0000259" key="1">
    <source>
        <dbReference type="Pfam" id="PF05732"/>
    </source>
</evidence>
<accession>A0A6L9LAC5</accession>
<dbReference type="GO" id="GO:0006260">
    <property type="term" value="P:DNA replication"/>
    <property type="evidence" value="ECO:0007669"/>
    <property type="project" value="InterPro"/>
</dbReference>
<dbReference type="EMBL" id="JAAFZH010000004">
    <property type="protein sequence ID" value="NDU95763.1"/>
    <property type="molecule type" value="Genomic_DNA"/>
</dbReference>
<dbReference type="RefSeq" id="WP_163948413.1">
    <property type="nucleotide sequence ID" value="NZ_JAAFZH010000004.1"/>
</dbReference>
<evidence type="ECO:0000313" key="3">
    <source>
        <dbReference type="Proteomes" id="UP000474175"/>
    </source>
</evidence>